<evidence type="ECO:0000313" key="6">
    <source>
        <dbReference type="EMBL" id="GAU94148.1"/>
    </source>
</evidence>
<evidence type="ECO:0000256" key="2">
    <source>
        <dbReference type="ARBA" id="ARBA00022729"/>
    </source>
</evidence>
<evidence type="ECO:0000256" key="5">
    <source>
        <dbReference type="SAM" id="SignalP"/>
    </source>
</evidence>
<dbReference type="PRINTS" id="PR00019">
    <property type="entry name" value="LEURICHRPT"/>
</dbReference>
<proteinExistence type="predicted"/>
<keyword evidence="7" id="KW-1185">Reference proteome</keyword>
<dbReference type="InterPro" id="IPR050328">
    <property type="entry name" value="Dev_Immune_Receptor"/>
</dbReference>
<dbReference type="OrthoDB" id="1055097at2759"/>
<protein>
    <recommendedName>
        <fullName evidence="8">LRRCT domain-containing protein</fullName>
    </recommendedName>
</protein>
<dbReference type="InterPro" id="IPR001611">
    <property type="entry name" value="Leu-rich_rpt"/>
</dbReference>
<feature type="signal peptide" evidence="5">
    <location>
        <begin position="1"/>
        <end position="22"/>
    </location>
</feature>
<accession>A0A1D1V6K3</accession>
<dbReference type="PANTHER" id="PTHR24373">
    <property type="entry name" value="SLIT RELATED LEUCINE-RICH REPEAT NEURONAL PROTEIN"/>
    <property type="match status" value="1"/>
</dbReference>
<keyword evidence="1" id="KW-0433">Leucine-rich repeat</keyword>
<dbReference type="SUPFAM" id="SSF52058">
    <property type="entry name" value="L domain-like"/>
    <property type="match status" value="1"/>
</dbReference>
<organism evidence="6 7">
    <name type="scientific">Ramazzottius varieornatus</name>
    <name type="common">Water bear</name>
    <name type="synonym">Tardigrade</name>
    <dbReference type="NCBI Taxonomy" id="947166"/>
    <lineage>
        <taxon>Eukaryota</taxon>
        <taxon>Metazoa</taxon>
        <taxon>Ecdysozoa</taxon>
        <taxon>Tardigrada</taxon>
        <taxon>Eutardigrada</taxon>
        <taxon>Parachela</taxon>
        <taxon>Hypsibioidea</taxon>
        <taxon>Ramazzottiidae</taxon>
        <taxon>Ramazzottius</taxon>
    </lineage>
</organism>
<keyword evidence="3" id="KW-0677">Repeat</keyword>
<reference evidence="6 7" key="1">
    <citation type="journal article" date="2016" name="Nat. Commun.">
        <title>Extremotolerant tardigrade genome and improved radiotolerance of human cultured cells by tardigrade-unique protein.</title>
        <authorList>
            <person name="Hashimoto T."/>
            <person name="Horikawa D.D."/>
            <person name="Saito Y."/>
            <person name="Kuwahara H."/>
            <person name="Kozuka-Hata H."/>
            <person name="Shin-I T."/>
            <person name="Minakuchi Y."/>
            <person name="Ohishi K."/>
            <person name="Motoyama A."/>
            <person name="Aizu T."/>
            <person name="Enomoto A."/>
            <person name="Kondo K."/>
            <person name="Tanaka S."/>
            <person name="Hara Y."/>
            <person name="Koshikawa S."/>
            <person name="Sagara H."/>
            <person name="Miura T."/>
            <person name="Yokobori S."/>
            <person name="Miyagawa K."/>
            <person name="Suzuki Y."/>
            <person name="Kubo T."/>
            <person name="Oyama M."/>
            <person name="Kohara Y."/>
            <person name="Fujiyama A."/>
            <person name="Arakawa K."/>
            <person name="Katayama T."/>
            <person name="Toyoda A."/>
            <person name="Kunieda T."/>
        </authorList>
    </citation>
    <scope>NUCLEOTIDE SEQUENCE [LARGE SCALE GENOMIC DNA]</scope>
    <source>
        <strain evidence="6 7">YOKOZUNA-1</strain>
    </source>
</reference>
<dbReference type="Pfam" id="PF13855">
    <property type="entry name" value="LRR_8"/>
    <property type="match status" value="3"/>
</dbReference>
<feature type="region of interest" description="Disordered" evidence="4">
    <location>
        <begin position="441"/>
        <end position="509"/>
    </location>
</feature>
<evidence type="ECO:0000256" key="4">
    <source>
        <dbReference type="SAM" id="MobiDB-lite"/>
    </source>
</evidence>
<gene>
    <name evidence="6" type="primary">RvY_05974-1</name>
    <name evidence="6" type="synonym">RvY_05974.1</name>
    <name evidence="6" type="ORF">RvY_05974</name>
</gene>
<feature type="chain" id="PRO_5008898112" description="LRRCT domain-containing protein" evidence="5">
    <location>
        <begin position="23"/>
        <end position="509"/>
    </location>
</feature>
<evidence type="ECO:0000313" key="7">
    <source>
        <dbReference type="Proteomes" id="UP000186922"/>
    </source>
</evidence>
<evidence type="ECO:0008006" key="8">
    <source>
        <dbReference type="Google" id="ProtNLM"/>
    </source>
</evidence>
<dbReference type="InterPro" id="IPR032675">
    <property type="entry name" value="LRR_dom_sf"/>
</dbReference>
<keyword evidence="2 5" id="KW-0732">Signal</keyword>
<sequence length="509" mass="56550">MFSLRQLFLSVLVSLLADLSIGKCPSADLSLCKCAEEAARPNQLIVTCDGMATVPDLKYQLDAFDWKEISELAVLRQKSFAGLRPDFFNQMPNLVRLSLAANPNSNFKPPVGLFDKLGPKLSVLDMSTSNLTEKELSPELFAPLVNLKELDLSYNQITQLRPTVFQSLAKLRVLDLGDNKLTVLPPFMLAKNKRLKMLDLNDNLLTELPMDLFDDEQKEMKILDIGGNRITKLTADHLVLMPNLTVLDARRNMINPLPSNLFSKSPQLQRISLDGVTAPVVPASLFNGLPLESLDLSDAVNVRSLPEDLLAPVGKTLKELHLDDNQKLFSLPPNFFRGLDALEMLDLSNTGLDLLPTSFFSDLKSLRRLKISDNQYLISLPPPKDYSPNLKSIDAKNCPKLPPVVTKWINTNFDTKPQMMDFPINIYRSANKDMMLRMAAATSTGPAATTSRPTQPSNQYNGNGRGNGNNGWNNKDNEGWAADGDNGNSNNNNNYNNNYNSGGWGGWRR</sequence>
<dbReference type="Proteomes" id="UP000186922">
    <property type="component" value="Unassembled WGS sequence"/>
</dbReference>
<feature type="compositionally biased region" description="Low complexity" evidence="4">
    <location>
        <begin position="470"/>
        <end position="501"/>
    </location>
</feature>
<name>A0A1D1V6K3_RAMVA</name>
<dbReference type="EMBL" id="BDGG01000002">
    <property type="protein sequence ID" value="GAU94148.1"/>
    <property type="molecule type" value="Genomic_DNA"/>
</dbReference>
<evidence type="ECO:0000256" key="1">
    <source>
        <dbReference type="ARBA" id="ARBA00022614"/>
    </source>
</evidence>
<dbReference type="AlphaFoldDB" id="A0A1D1V6K3"/>
<dbReference type="PANTHER" id="PTHR24373:SF387">
    <property type="entry name" value="LEUCINE-RICH REPEATS AND IMMUNOGLOBULIN-LIKE DOMAINS PROTEIN SMA-10"/>
    <property type="match status" value="1"/>
</dbReference>
<evidence type="ECO:0000256" key="3">
    <source>
        <dbReference type="ARBA" id="ARBA00022737"/>
    </source>
</evidence>
<dbReference type="SMART" id="SM00364">
    <property type="entry name" value="LRR_BAC"/>
    <property type="match status" value="6"/>
</dbReference>
<dbReference type="InterPro" id="IPR003591">
    <property type="entry name" value="Leu-rich_rpt_typical-subtyp"/>
</dbReference>
<dbReference type="PROSITE" id="PS51450">
    <property type="entry name" value="LRR"/>
    <property type="match status" value="2"/>
</dbReference>
<dbReference type="STRING" id="947166.A0A1D1V6K3"/>
<feature type="compositionally biased region" description="Low complexity" evidence="4">
    <location>
        <begin position="441"/>
        <end position="462"/>
    </location>
</feature>
<dbReference type="SMART" id="SM00369">
    <property type="entry name" value="LRR_TYP"/>
    <property type="match status" value="6"/>
</dbReference>
<dbReference type="Gene3D" id="3.80.10.10">
    <property type="entry name" value="Ribonuclease Inhibitor"/>
    <property type="match status" value="2"/>
</dbReference>
<comment type="caution">
    <text evidence="6">The sequence shown here is derived from an EMBL/GenBank/DDBJ whole genome shotgun (WGS) entry which is preliminary data.</text>
</comment>